<keyword evidence="2 4" id="KW-0863">Zinc-finger</keyword>
<reference evidence="8" key="2">
    <citation type="submission" date="2017-02" db="EMBL/GenBank/DDBJ databases">
        <title>Sunflower complete genome.</title>
        <authorList>
            <person name="Langlade N."/>
            <person name="Munos S."/>
        </authorList>
    </citation>
    <scope>NUCLEOTIDE SEQUENCE [LARGE SCALE GENOMIC DNA]</scope>
    <source>
        <tissue evidence="8">Leaves</tissue>
    </source>
</reference>
<reference evidence="7 9" key="1">
    <citation type="journal article" date="2017" name="Nature">
        <title>The sunflower genome provides insights into oil metabolism, flowering and Asterid evolution.</title>
        <authorList>
            <person name="Badouin H."/>
            <person name="Gouzy J."/>
            <person name="Grassa C.J."/>
            <person name="Murat F."/>
            <person name="Staton S.E."/>
            <person name="Cottret L."/>
            <person name="Lelandais-Briere C."/>
            <person name="Owens G.L."/>
            <person name="Carrere S."/>
            <person name="Mayjonade B."/>
            <person name="Legrand L."/>
            <person name="Gill N."/>
            <person name="Kane N.C."/>
            <person name="Bowers J.E."/>
            <person name="Hubner S."/>
            <person name="Bellec A."/>
            <person name="Berard A."/>
            <person name="Berges H."/>
            <person name="Blanchet N."/>
            <person name="Boniface M.C."/>
            <person name="Brunel D."/>
            <person name="Catrice O."/>
            <person name="Chaidir N."/>
            <person name="Claudel C."/>
            <person name="Donnadieu C."/>
            <person name="Faraut T."/>
            <person name="Fievet G."/>
            <person name="Helmstetter N."/>
            <person name="King M."/>
            <person name="Knapp S.J."/>
            <person name="Lai Z."/>
            <person name="Le Paslier M.C."/>
            <person name="Lippi Y."/>
            <person name="Lorenzon L."/>
            <person name="Mandel J.R."/>
            <person name="Marage G."/>
            <person name="Marchand G."/>
            <person name="Marquand E."/>
            <person name="Bret-Mestries E."/>
            <person name="Morien E."/>
            <person name="Nambeesan S."/>
            <person name="Nguyen T."/>
            <person name="Pegot-Espagnet P."/>
            <person name="Pouilly N."/>
            <person name="Raftis F."/>
            <person name="Sallet E."/>
            <person name="Schiex T."/>
            <person name="Thomas J."/>
            <person name="Vandecasteele C."/>
            <person name="Vares D."/>
            <person name="Vear F."/>
            <person name="Vautrin S."/>
            <person name="Crespi M."/>
            <person name="Mangin B."/>
            <person name="Burke J.M."/>
            <person name="Salse J."/>
            <person name="Munos S."/>
            <person name="Vincourt P."/>
            <person name="Rieseberg L.H."/>
            <person name="Langlade N.B."/>
        </authorList>
    </citation>
    <scope>NUCLEOTIDE SEQUENCE [LARGE SCALE GENOMIC DNA]</scope>
    <source>
        <strain evidence="9">cv. SF193</strain>
        <tissue evidence="7">Leaves</tissue>
    </source>
</reference>
<dbReference type="PANTHER" id="PTHR45969:SF9">
    <property type="entry name" value="RING-TYPE DOMAIN-CONTAINING PROTEIN"/>
    <property type="match status" value="1"/>
</dbReference>
<evidence type="ECO:0000256" key="2">
    <source>
        <dbReference type="ARBA" id="ARBA00022771"/>
    </source>
</evidence>
<evidence type="ECO:0000256" key="5">
    <source>
        <dbReference type="SAM" id="Phobius"/>
    </source>
</evidence>
<keyword evidence="5" id="KW-1133">Transmembrane helix</keyword>
<evidence type="ECO:0000313" key="7">
    <source>
        <dbReference type="EMBL" id="KAF5806035.1"/>
    </source>
</evidence>
<dbReference type="Gramene" id="mRNA:HanXRQr2_Chr05g0216611">
    <property type="protein sequence ID" value="CDS:HanXRQr2_Chr05g0216611.1"/>
    <property type="gene ID" value="HanXRQr2_Chr05g0216611"/>
</dbReference>
<keyword evidence="1" id="KW-0479">Metal-binding</keyword>
<keyword evidence="5" id="KW-0472">Membrane</keyword>
<dbReference type="GO" id="GO:0061630">
    <property type="term" value="F:ubiquitin protein ligase activity"/>
    <property type="evidence" value="ECO:0000318"/>
    <property type="project" value="GO_Central"/>
</dbReference>
<evidence type="ECO:0000313" key="9">
    <source>
        <dbReference type="Proteomes" id="UP000215914"/>
    </source>
</evidence>
<keyword evidence="9" id="KW-1185">Reference proteome</keyword>
<dbReference type="SUPFAM" id="SSF57850">
    <property type="entry name" value="RING/U-box"/>
    <property type="match status" value="1"/>
</dbReference>
<dbReference type="EMBL" id="CM007894">
    <property type="protein sequence ID" value="OTG25367.1"/>
    <property type="molecule type" value="Genomic_DNA"/>
</dbReference>
<name>A0A251UPQ0_HELAN</name>
<feature type="domain" description="RING-type" evidence="6">
    <location>
        <begin position="114"/>
        <end position="157"/>
    </location>
</feature>
<protein>
    <submittedName>
        <fullName evidence="8">Putative zinc finger, RING/FYVE/PHD-type</fullName>
    </submittedName>
    <submittedName>
        <fullName evidence="7">Transcription factor C2H2 family</fullName>
    </submittedName>
</protein>
<dbReference type="AlphaFoldDB" id="A0A251UPQ0"/>
<dbReference type="PROSITE" id="PS50089">
    <property type="entry name" value="ZF_RING_2"/>
    <property type="match status" value="1"/>
</dbReference>
<evidence type="ECO:0000259" key="6">
    <source>
        <dbReference type="PROSITE" id="PS50089"/>
    </source>
</evidence>
<dbReference type="InterPro" id="IPR013083">
    <property type="entry name" value="Znf_RING/FYVE/PHD"/>
</dbReference>
<keyword evidence="5" id="KW-0812">Transmembrane</keyword>
<proteinExistence type="predicted"/>
<accession>A0A251UPQ0</accession>
<gene>
    <name evidence="8" type="ORF">HannXRQ_Chr05g0146861</name>
    <name evidence="7" type="ORF">HanXRQr2_Chr05g0216611</name>
</gene>
<feature type="transmembrane region" description="Helical" evidence="5">
    <location>
        <begin position="21"/>
        <end position="43"/>
    </location>
</feature>
<keyword evidence="3" id="KW-0862">Zinc</keyword>
<dbReference type="GO" id="GO:0016567">
    <property type="term" value="P:protein ubiquitination"/>
    <property type="evidence" value="ECO:0000318"/>
    <property type="project" value="GO_Central"/>
</dbReference>
<evidence type="ECO:0000256" key="4">
    <source>
        <dbReference type="PROSITE-ProRule" id="PRU00175"/>
    </source>
</evidence>
<reference evidence="7" key="3">
    <citation type="submission" date="2020-06" db="EMBL/GenBank/DDBJ databases">
        <title>Helianthus annuus Genome sequencing and assembly Release 2.</title>
        <authorList>
            <person name="Gouzy J."/>
            <person name="Langlade N."/>
            <person name="Munos S."/>
        </authorList>
    </citation>
    <scope>NUCLEOTIDE SEQUENCE</scope>
    <source>
        <tissue evidence="7">Leaves</tissue>
    </source>
</reference>
<evidence type="ECO:0000313" key="8">
    <source>
        <dbReference type="EMBL" id="OTG25367.1"/>
    </source>
</evidence>
<evidence type="ECO:0000256" key="3">
    <source>
        <dbReference type="ARBA" id="ARBA00022833"/>
    </source>
</evidence>
<evidence type="ECO:0000256" key="1">
    <source>
        <dbReference type="ARBA" id="ARBA00022723"/>
    </source>
</evidence>
<dbReference type="GO" id="GO:0008270">
    <property type="term" value="F:zinc ion binding"/>
    <property type="evidence" value="ECO:0007669"/>
    <property type="project" value="UniProtKB-KW"/>
</dbReference>
<dbReference type="OMA" id="HACCILM"/>
<dbReference type="PANTHER" id="PTHR45969">
    <property type="entry name" value="RING ZINC FINGER PROTEIN-RELATED"/>
    <property type="match status" value="1"/>
</dbReference>
<dbReference type="InterPro" id="IPR001841">
    <property type="entry name" value="Znf_RING"/>
</dbReference>
<dbReference type="SMART" id="SM00184">
    <property type="entry name" value="RING"/>
    <property type="match status" value="1"/>
</dbReference>
<organism evidence="8 9">
    <name type="scientific">Helianthus annuus</name>
    <name type="common">Common sunflower</name>
    <dbReference type="NCBI Taxonomy" id="4232"/>
    <lineage>
        <taxon>Eukaryota</taxon>
        <taxon>Viridiplantae</taxon>
        <taxon>Streptophyta</taxon>
        <taxon>Embryophyta</taxon>
        <taxon>Tracheophyta</taxon>
        <taxon>Spermatophyta</taxon>
        <taxon>Magnoliopsida</taxon>
        <taxon>eudicotyledons</taxon>
        <taxon>Gunneridae</taxon>
        <taxon>Pentapetalae</taxon>
        <taxon>asterids</taxon>
        <taxon>campanulids</taxon>
        <taxon>Asterales</taxon>
        <taxon>Asteraceae</taxon>
        <taxon>Asteroideae</taxon>
        <taxon>Heliantheae alliance</taxon>
        <taxon>Heliantheae</taxon>
        <taxon>Helianthus</taxon>
    </lineage>
</organism>
<dbReference type="Proteomes" id="UP000215914">
    <property type="component" value="Chromosome 5"/>
</dbReference>
<sequence>MLLASLHLLQIYIKTPENMICLLYDGYGASTSLVFITCVWVPFIQLKNTFFKIISVLMTMLCLSQHHHDHGIARDHNACGEMFPNVYHLLALPFHDVGSRGDDGTASNVEDDICSICLSEFGDGDGVSQLDKCHHVFHKCCIVLWLDHGHFTCPLCRSSLLNVSCKLVV</sequence>
<dbReference type="EMBL" id="MNCJ02000320">
    <property type="protein sequence ID" value="KAF5806035.1"/>
    <property type="molecule type" value="Genomic_DNA"/>
</dbReference>
<dbReference type="Pfam" id="PF13639">
    <property type="entry name" value="zf-RING_2"/>
    <property type="match status" value="1"/>
</dbReference>
<dbReference type="Gene3D" id="3.30.40.10">
    <property type="entry name" value="Zinc/RING finger domain, C3HC4 (zinc finger)"/>
    <property type="match status" value="1"/>
</dbReference>
<dbReference type="InParanoid" id="A0A251UPQ0"/>